<dbReference type="EMBL" id="JAIWYP010000013">
    <property type="protein sequence ID" value="KAH3715926.1"/>
    <property type="molecule type" value="Genomic_DNA"/>
</dbReference>
<reference evidence="1" key="2">
    <citation type="submission" date="2020-11" db="EMBL/GenBank/DDBJ databases">
        <authorList>
            <person name="McCartney M.A."/>
            <person name="Auch B."/>
            <person name="Kono T."/>
            <person name="Mallez S."/>
            <person name="Becker A."/>
            <person name="Gohl D.M."/>
            <person name="Silverstein K.A.T."/>
            <person name="Koren S."/>
            <person name="Bechman K.B."/>
            <person name="Herman A."/>
            <person name="Abrahante J.E."/>
            <person name="Garbe J."/>
        </authorList>
    </citation>
    <scope>NUCLEOTIDE SEQUENCE</scope>
    <source>
        <strain evidence="1">Duluth1</strain>
        <tissue evidence="1">Whole animal</tissue>
    </source>
</reference>
<dbReference type="AlphaFoldDB" id="A0A9D4HGB9"/>
<sequence>MWQPNRLEILSNNISWSLRGLKNRGPACASRPRRESPAEDLLTCTYFLIEGTSAGGSANPAESATLEPDVFYTAMFAVSPKIQRSRQSLIQDLEDRGPEPLLWLSHYSFQERDWYIDGDQGPEPLLWLSHYTFQERDWRERDRELTSVEDIRGGPVDPGRRYSVRSTHWAQRTGETVSGLKTTAGDESGHKGRAACCTSTAELRPDKNLSCDCLP</sequence>
<dbReference type="Proteomes" id="UP000828390">
    <property type="component" value="Unassembled WGS sequence"/>
</dbReference>
<comment type="caution">
    <text evidence="1">The sequence shown here is derived from an EMBL/GenBank/DDBJ whole genome shotgun (WGS) entry which is preliminary data.</text>
</comment>
<reference evidence="1" key="1">
    <citation type="journal article" date="2019" name="bioRxiv">
        <title>The Genome of the Zebra Mussel, Dreissena polymorpha: A Resource for Invasive Species Research.</title>
        <authorList>
            <person name="McCartney M.A."/>
            <person name="Auch B."/>
            <person name="Kono T."/>
            <person name="Mallez S."/>
            <person name="Zhang Y."/>
            <person name="Obille A."/>
            <person name="Becker A."/>
            <person name="Abrahante J.E."/>
            <person name="Garbe J."/>
            <person name="Badalamenti J.P."/>
            <person name="Herman A."/>
            <person name="Mangelson H."/>
            <person name="Liachko I."/>
            <person name="Sullivan S."/>
            <person name="Sone E.D."/>
            <person name="Koren S."/>
            <person name="Silverstein K.A.T."/>
            <person name="Beckman K.B."/>
            <person name="Gohl D.M."/>
        </authorList>
    </citation>
    <scope>NUCLEOTIDE SEQUENCE</scope>
    <source>
        <strain evidence="1">Duluth1</strain>
        <tissue evidence="1">Whole animal</tissue>
    </source>
</reference>
<gene>
    <name evidence="1" type="ORF">DPMN_058642</name>
</gene>
<name>A0A9D4HGB9_DREPO</name>
<protein>
    <submittedName>
        <fullName evidence="1">Uncharacterized protein</fullName>
    </submittedName>
</protein>
<evidence type="ECO:0000313" key="2">
    <source>
        <dbReference type="Proteomes" id="UP000828390"/>
    </source>
</evidence>
<evidence type="ECO:0000313" key="1">
    <source>
        <dbReference type="EMBL" id="KAH3715926.1"/>
    </source>
</evidence>
<proteinExistence type="predicted"/>
<keyword evidence="2" id="KW-1185">Reference proteome</keyword>
<organism evidence="1 2">
    <name type="scientific">Dreissena polymorpha</name>
    <name type="common">Zebra mussel</name>
    <name type="synonym">Mytilus polymorpha</name>
    <dbReference type="NCBI Taxonomy" id="45954"/>
    <lineage>
        <taxon>Eukaryota</taxon>
        <taxon>Metazoa</taxon>
        <taxon>Spiralia</taxon>
        <taxon>Lophotrochozoa</taxon>
        <taxon>Mollusca</taxon>
        <taxon>Bivalvia</taxon>
        <taxon>Autobranchia</taxon>
        <taxon>Heteroconchia</taxon>
        <taxon>Euheterodonta</taxon>
        <taxon>Imparidentia</taxon>
        <taxon>Neoheterodontei</taxon>
        <taxon>Myida</taxon>
        <taxon>Dreissenoidea</taxon>
        <taxon>Dreissenidae</taxon>
        <taxon>Dreissena</taxon>
    </lineage>
</organism>
<accession>A0A9D4HGB9</accession>